<evidence type="ECO:0000256" key="1">
    <source>
        <dbReference type="SAM" id="Coils"/>
    </source>
</evidence>
<dbReference type="AlphaFoldDB" id="A0A919L236"/>
<keyword evidence="3" id="KW-1185">Reference proteome</keyword>
<dbReference type="Proteomes" id="UP000603708">
    <property type="component" value="Unassembled WGS sequence"/>
</dbReference>
<evidence type="ECO:0000313" key="2">
    <source>
        <dbReference type="EMBL" id="GHH79991.1"/>
    </source>
</evidence>
<sequence>MSTASASPHGFAAVRGRGYRPGQVDVCVRGLSRERDEAWERAARLTVMAKEMEAELARLDSAAARLAPQTYETLGVRARQLLALTQEEASAVRAGAEEEARRIRETAVRAARETRDAARAYAEALRSEADEYARRRLLADRGTADELRTAARTEAKEARRAALMALREMRQRAAALLADQEGEHKERGEAAERQFAEREAELTVHGAELTAQAEARLREAQRALAQAGETARREQESAEACGAELLAEARMRVERIGRETDRALREHDAQRDEVRVHMDRVRNSLLALTGRTDPPADGS</sequence>
<evidence type="ECO:0008006" key="4">
    <source>
        <dbReference type="Google" id="ProtNLM"/>
    </source>
</evidence>
<reference evidence="2" key="1">
    <citation type="journal article" date="2014" name="Int. J. Syst. Evol. Microbiol.">
        <title>Complete genome sequence of Corynebacterium casei LMG S-19264T (=DSM 44701T), isolated from a smear-ripened cheese.</title>
        <authorList>
            <consortium name="US DOE Joint Genome Institute (JGI-PGF)"/>
            <person name="Walter F."/>
            <person name="Albersmeier A."/>
            <person name="Kalinowski J."/>
            <person name="Ruckert C."/>
        </authorList>
    </citation>
    <scope>NUCLEOTIDE SEQUENCE</scope>
    <source>
        <strain evidence="2">JCM 5069</strain>
    </source>
</reference>
<comment type="caution">
    <text evidence="2">The sequence shown here is derived from an EMBL/GenBank/DDBJ whole genome shotgun (WGS) entry which is preliminary data.</text>
</comment>
<feature type="coiled-coil region" evidence="1">
    <location>
        <begin position="210"/>
        <end position="237"/>
    </location>
</feature>
<accession>A0A919L236</accession>
<organism evidence="2 3">
    <name type="scientific">Streptomyces sulfonofaciens</name>
    <dbReference type="NCBI Taxonomy" id="68272"/>
    <lineage>
        <taxon>Bacteria</taxon>
        <taxon>Bacillati</taxon>
        <taxon>Actinomycetota</taxon>
        <taxon>Actinomycetes</taxon>
        <taxon>Kitasatosporales</taxon>
        <taxon>Streptomycetaceae</taxon>
        <taxon>Streptomyces</taxon>
    </lineage>
</organism>
<name>A0A919L236_9ACTN</name>
<evidence type="ECO:0000313" key="3">
    <source>
        <dbReference type="Proteomes" id="UP000603708"/>
    </source>
</evidence>
<keyword evidence="1" id="KW-0175">Coiled coil</keyword>
<gene>
    <name evidence="2" type="ORF">GCM10018793_34020</name>
</gene>
<reference evidence="2" key="2">
    <citation type="submission" date="2020-09" db="EMBL/GenBank/DDBJ databases">
        <authorList>
            <person name="Sun Q."/>
            <person name="Ohkuma M."/>
        </authorList>
    </citation>
    <scope>NUCLEOTIDE SEQUENCE</scope>
    <source>
        <strain evidence="2">JCM 5069</strain>
    </source>
</reference>
<proteinExistence type="predicted"/>
<dbReference type="RefSeq" id="WP_189932846.1">
    <property type="nucleotide sequence ID" value="NZ_BNCD01000009.1"/>
</dbReference>
<dbReference type="EMBL" id="BNCD01000009">
    <property type="protein sequence ID" value="GHH79991.1"/>
    <property type="molecule type" value="Genomic_DNA"/>
</dbReference>
<protein>
    <recommendedName>
        <fullName evidence="4">Cellulose-binding protein</fullName>
    </recommendedName>
</protein>